<name>A0ABM8T7B8_9BURK</name>
<proteinExistence type="predicted"/>
<evidence type="ECO:0000256" key="1">
    <source>
        <dbReference type="SAM" id="MobiDB-lite"/>
    </source>
</evidence>
<organism evidence="2 3">
    <name type="scientific">Paraburkholderia aspalathi</name>
    <dbReference type="NCBI Taxonomy" id="1324617"/>
    <lineage>
        <taxon>Bacteria</taxon>
        <taxon>Pseudomonadati</taxon>
        <taxon>Pseudomonadota</taxon>
        <taxon>Betaproteobacteria</taxon>
        <taxon>Burkholderiales</taxon>
        <taxon>Burkholderiaceae</taxon>
        <taxon>Paraburkholderia</taxon>
    </lineage>
</organism>
<evidence type="ECO:0000313" key="2">
    <source>
        <dbReference type="EMBL" id="CAE6863713.1"/>
    </source>
</evidence>
<sequence length="106" mass="11746">MTRVNPLDDLADFAPKTSGERQNKALRPDVIDRIAADNNFPSRQPVAPAPRGKQPRRYVTGRNQQINIKATAETIAKLYQVADDLGVPLGEVLARALEALEQNERN</sequence>
<keyword evidence="3" id="KW-1185">Reference proteome</keyword>
<dbReference type="Proteomes" id="UP000674425">
    <property type="component" value="Unassembled WGS sequence"/>
</dbReference>
<feature type="region of interest" description="Disordered" evidence="1">
    <location>
        <begin position="1"/>
        <end position="57"/>
    </location>
</feature>
<accession>A0ABM8T7B8</accession>
<gene>
    <name evidence="2" type="ORF">R69658_07739</name>
</gene>
<evidence type="ECO:0008006" key="4">
    <source>
        <dbReference type="Google" id="ProtNLM"/>
    </source>
</evidence>
<reference evidence="2 3" key="1">
    <citation type="submission" date="2021-02" db="EMBL/GenBank/DDBJ databases">
        <authorList>
            <person name="Vanwijnsberghe S."/>
        </authorList>
    </citation>
    <scope>NUCLEOTIDE SEQUENCE [LARGE SCALE GENOMIC DNA]</scope>
    <source>
        <strain evidence="2 3">R-69658</strain>
    </source>
</reference>
<dbReference type="RefSeq" id="WP_200622709.1">
    <property type="nucleotide sequence ID" value="NZ_CAJNAU010000181.1"/>
</dbReference>
<feature type="compositionally biased region" description="Basic and acidic residues" evidence="1">
    <location>
        <begin position="18"/>
        <end position="35"/>
    </location>
</feature>
<comment type="caution">
    <text evidence="2">The sequence shown here is derived from an EMBL/GenBank/DDBJ whole genome shotgun (WGS) entry which is preliminary data.</text>
</comment>
<protein>
    <recommendedName>
        <fullName evidence="4">Stability/partitioning determinant</fullName>
    </recommendedName>
</protein>
<evidence type="ECO:0000313" key="3">
    <source>
        <dbReference type="Proteomes" id="UP000674425"/>
    </source>
</evidence>
<dbReference type="EMBL" id="CAJNAU010000181">
    <property type="protein sequence ID" value="CAE6863713.1"/>
    <property type="molecule type" value="Genomic_DNA"/>
</dbReference>